<dbReference type="AlphaFoldDB" id="A0A1W1CNR6"/>
<evidence type="ECO:0000256" key="4">
    <source>
        <dbReference type="ARBA" id="ARBA00023014"/>
    </source>
</evidence>
<accession>A0A1W1CNR6</accession>
<evidence type="ECO:0000313" key="6">
    <source>
        <dbReference type="EMBL" id="SFV67419.1"/>
    </source>
</evidence>
<gene>
    <name evidence="6" type="ORF">MNB_SV-12-531</name>
</gene>
<evidence type="ECO:0000256" key="2">
    <source>
        <dbReference type="ARBA" id="ARBA00022723"/>
    </source>
</evidence>
<dbReference type="GO" id="GO:0051539">
    <property type="term" value="F:4 iron, 4 sulfur cluster binding"/>
    <property type="evidence" value="ECO:0007669"/>
    <property type="project" value="UniProtKB-KW"/>
</dbReference>
<evidence type="ECO:0000259" key="5">
    <source>
        <dbReference type="PROSITE" id="PS51379"/>
    </source>
</evidence>
<dbReference type="PANTHER" id="PTHR43687">
    <property type="entry name" value="ADENYLYLSULFATE REDUCTASE, BETA SUBUNIT"/>
    <property type="match status" value="1"/>
</dbReference>
<dbReference type="Pfam" id="PF12838">
    <property type="entry name" value="Fer4_7"/>
    <property type="match status" value="1"/>
</dbReference>
<dbReference type="InterPro" id="IPR050572">
    <property type="entry name" value="Fe-S_Ferredoxin"/>
</dbReference>
<organism evidence="6">
    <name type="scientific">hydrothermal vent metagenome</name>
    <dbReference type="NCBI Taxonomy" id="652676"/>
    <lineage>
        <taxon>unclassified sequences</taxon>
        <taxon>metagenomes</taxon>
        <taxon>ecological metagenomes</taxon>
    </lineage>
</organism>
<dbReference type="InterPro" id="IPR017900">
    <property type="entry name" value="4Fe4S_Fe_S_CS"/>
</dbReference>
<dbReference type="PROSITE" id="PS00198">
    <property type="entry name" value="4FE4S_FER_1"/>
    <property type="match status" value="3"/>
</dbReference>
<keyword evidence="4" id="KW-0411">Iron-sulfur</keyword>
<keyword evidence="2" id="KW-0479">Metal-binding</keyword>
<sequence>MQLEFDVASCVRATSKFSQCSKCVDICPVSTIEIVDNIPAFTPSTCIDCGGCVGVCPTEAFSLKDFSSVNFFFEFLESKETLLACKTEIPCLSILSIEHLISLALASDESLVMNVEGCSCGGDSDKLTNQIKANIEEANFILESFSDKRILVDVFESEATKEDIVSDRRSLFSLKGVLKNKQSFDEMVDSDELKAFELDSEVISKIKNKKIPDKRKLLFSLLKRVQKQESYEVLASEDISFTSQKFIDESCTNCQICYRICPTGALSSDAKFSVINFDSMMCIKCHLCHDACEPNAIHIQAGFEIKEFFEPTQRTLAKFNIKRCNECGNYFTYTGGLVECMRCKLEENEAMKLHQNPKFF</sequence>
<reference evidence="6" key="1">
    <citation type="submission" date="2016-10" db="EMBL/GenBank/DDBJ databases">
        <authorList>
            <person name="de Groot N.N."/>
        </authorList>
    </citation>
    <scope>NUCLEOTIDE SEQUENCE</scope>
</reference>
<feature type="domain" description="4Fe-4S ferredoxin-type" evidence="5">
    <location>
        <begin position="37"/>
        <end position="66"/>
    </location>
</feature>
<evidence type="ECO:0000256" key="1">
    <source>
        <dbReference type="ARBA" id="ARBA00022485"/>
    </source>
</evidence>
<dbReference type="PROSITE" id="PS51379">
    <property type="entry name" value="4FE4S_FER_2"/>
    <property type="match status" value="3"/>
</dbReference>
<dbReference type="GO" id="GO:0046872">
    <property type="term" value="F:metal ion binding"/>
    <property type="evidence" value="ECO:0007669"/>
    <property type="project" value="UniProtKB-KW"/>
</dbReference>
<feature type="domain" description="4Fe-4S ferredoxin-type" evidence="5">
    <location>
        <begin position="273"/>
        <end position="302"/>
    </location>
</feature>
<dbReference type="InterPro" id="IPR017896">
    <property type="entry name" value="4Fe4S_Fe-S-bd"/>
</dbReference>
<keyword evidence="3" id="KW-0408">Iron</keyword>
<keyword evidence="1" id="KW-0004">4Fe-4S</keyword>
<protein>
    <submittedName>
        <fullName evidence="6">Iron-sulfur cluster-binding protein</fullName>
    </submittedName>
</protein>
<dbReference type="PANTHER" id="PTHR43687:SF4">
    <property type="entry name" value="BLR5484 PROTEIN"/>
    <property type="match status" value="1"/>
</dbReference>
<name>A0A1W1CNR6_9ZZZZ</name>
<dbReference type="EMBL" id="FPHE01000161">
    <property type="protein sequence ID" value="SFV67419.1"/>
    <property type="molecule type" value="Genomic_DNA"/>
</dbReference>
<proteinExistence type="predicted"/>
<dbReference type="Pfam" id="PF13237">
    <property type="entry name" value="Fer4_10"/>
    <property type="match status" value="1"/>
</dbReference>
<dbReference type="Gene3D" id="3.30.70.20">
    <property type="match status" value="2"/>
</dbReference>
<feature type="domain" description="4Fe-4S ferredoxin-type" evidence="5">
    <location>
        <begin position="243"/>
        <end position="271"/>
    </location>
</feature>
<dbReference type="SUPFAM" id="SSF54862">
    <property type="entry name" value="4Fe-4S ferredoxins"/>
    <property type="match status" value="2"/>
</dbReference>
<evidence type="ECO:0000256" key="3">
    <source>
        <dbReference type="ARBA" id="ARBA00023004"/>
    </source>
</evidence>